<name>A0A0N9WGK6_9GAMM</name>
<dbReference type="AlphaFoldDB" id="A0A0N9WGK6"/>
<dbReference type="KEGG" id="aei:AOY20_02715"/>
<protein>
    <submittedName>
        <fullName evidence="6">8-oxoguanine deaminase</fullName>
    </submittedName>
</protein>
<dbReference type="Gene3D" id="2.30.40.10">
    <property type="entry name" value="Urease, subunit C, domain 1"/>
    <property type="match status" value="1"/>
</dbReference>
<keyword evidence="4" id="KW-0862">Zinc</keyword>
<accession>A0A0N9WGK6</accession>
<evidence type="ECO:0000313" key="6">
    <source>
        <dbReference type="EMBL" id="ALH96653.1"/>
    </source>
</evidence>
<dbReference type="PANTHER" id="PTHR43794:SF11">
    <property type="entry name" value="AMIDOHYDROLASE-RELATED DOMAIN-CONTAINING PROTEIN"/>
    <property type="match status" value="1"/>
</dbReference>
<dbReference type="NCBIfam" id="NF006055">
    <property type="entry name" value="PRK08203.1"/>
    <property type="match status" value="1"/>
</dbReference>
<dbReference type="GO" id="GO:0019239">
    <property type="term" value="F:deaminase activity"/>
    <property type="evidence" value="ECO:0007669"/>
    <property type="project" value="UniProtKB-ARBA"/>
</dbReference>
<keyword evidence="2" id="KW-0479">Metal-binding</keyword>
<keyword evidence="7" id="KW-1185">Reference proteome</keyword>
<evidence type="ECO:0000259" key="5">
    <source>
        <dbReference type="Pfam" id="PF01979"/>
    </source>
</evidence>
<dbReference type="CDD" id="cd01298">
    <property type="entry name" value="ATZ_TRZ_like"/>
    <property type="match status" value="1"/>
</dbReference>
<evidence type="ECO:0000256" key="1">
    <source>
        <dbReference type="ARBA" id="ARBA00006745"/>
    </source>
</evidence>
<evidence type="ECO:0000256" key="2">
    <source>
        <dbReference type="ARBA" id="ARBA00022723"/>
    </source>
</evidence>
<dbReference type="InterPro" id="IPR050287">
    <property type="entry name" value="MTA/SAH_deaminase"/>
</dbReference>
<organism evidence="6 7">
    <name type="scientific">Acinetobacter equi</name>
    <dbReference type="NCBI Taxonomy" id="1324350"/>
    <lineage>
        <taxon>Bacteria</taxon>
        <taxon>Pseudomonadati</taxon>
        <taxon>Pseudomonadota</taxon>
        <taxon>Gammaproteobacteria</taxon>
        <taxon>Moraxellales</taxon>
        <taxon>Moraxellaceae</taxon>
        <taxon>Acinetobacter</taxon>
    </lineage>
</organism>
<dbReference type="GO" id="GO:0046872">
    <property type="term" value="F:metal ion binding"/>
    <property type="evidence" value="ECO:0007669"/>
    <property type="project" value="UniProtKB-KW"/>
</dbReference>
<reference evidence="6 7" key="1">
    <citation type="journal article" date="2015" name="Int. J. Syst. Evol. Microbiol.">
        <title>Acinetobacter equi sp. nov. isolated from horse faeces.</title>
        <authorList>
            <person name="Poppel M.T."/>
            <person name="Skiebe E."/>
            <person name="Laue M."/>
            <person name="Bergmann H."/>
            <person name="Ebersberger I."/>
            <person name="Garn T."/>
            <person name="Fruth A."/>
            <person name="Baumgardt S."/>
            <person name="Busse H.J."/>
            <person name="Wilharm G."/>
        </authorList>
    </citation>
    <scope>NUCLEOTIDE SEQUENCE [LARGE SCALE GENOMIC DNA]</scope>
    <source>
        <strain evidence="6 7">114</strain>
    </source>
</reference>
<evidence type="ECO:0000256" key="4">
    <source>
        <dbReference type="ARBA" id="ARBA00022833"/>
    </source>
</evidence>
<dbReference type="InterPro" id="IPR032466">
    <property type="entry name" value="Metal_Hydrolase"/>
</dbReference>
<dbReference type="STRING" id="1324350.AOY20_02715"/>
<gene>
    <name evidence="6" type="ORF">AOY20_02715</name>
</gene>
<feature type="domain" description="Amidohydrolase-related" evidence="5">
    <location>
        <begin position="55"/>
        <end position="399"/>
    </location>
</feature>
<dbReference type="Gene3D" id="3.20.20.140">
    <property type="entry name" value="Metal-dependent hydrolases"/>
    <property type="match status" value="1"/>
</dbReference>
<dbReference type="Pfam" id="PF01979">
    <property type="entry name" value="Amidohydro_1"/>
    <property type="match status" value="1"/>
</dbReference>
<dbReference type="InterPro" id="IPR011059">
    <property type="entry name" value="Metal-dep_hydrolase_composite"/>
</dbReference>
<keyword evidence="3" id="KW-0378">Hydrolase</keyword>
<dbReference type="EMBL" id="CP012808">
    <property type="protein sequence ID" value="ALH96653.1"/>
    <property type="molecule type" value="Genomic_DNA"/>
</dbReference>
<sequence length="450" mass="49586">MPKIWIKQPLAIFTGNDLDARGGIVVEGTKIIELVGLNAKPIASYDQIFDAKDLVVLPGLINSHHHFYQTLTRAWAPVVNVPLFPWLVNLYPVWAKLNPDQLHLATQVALSELLLSGCTFAADHHYLFPQQLTDAIDIQVHAAKELGMRVMLTRGSMSLGQDQGGLPPQHTVQEMEIILKDSERLVQKYHQREEEGLVNIALAPCSPFSVTPEIMRESAQLAEQLDVRLHTHLAETIDEENFCLNKFGMRTVDYLESVGWLNSRTWLAHGIHFNADEIQRLGQAKVGICHCPHSNMRLASGICPTIDLMDTGAIIGLGVDGSASGDASNLILEAKQALYLQRLKYGAEKITPQLALQWATQGSAQLLGRADHLGQIAPHFQADLAFYKLDELRFSGSHDPISALLLCGADKAEHVMVAGAWKVKSGILQGIDLEELKFKHRVAAKALLAA</sequence>
<dbReference type="SUPFAM" id="SSF51556">
    <property type="entry name" value="Metallo-dependent hydrolases"/>
    <property type="match status" value="1"/>
</dbReference>
<dbReference type="SUPFAM" id="SSF51338">
    <property type="entry name" value="Composite domain of metallo-dependent hydrolases"/>
    <property type="match status" value="1"/>
</dbReference>
<evidence type="ECO:0000256" key="3">
    <source>
        <dbReference type="ARBA" id="ARBA00022801"/>
    </source>
</evidence>
<dbReference type="FunFam" id="3.20.20.140:FF:000014">
    <property type="entry name" value="5-methylthioadenosine/S-adenosylhomocysteine deaminase"/>
    <property type="match status" value="1"/>
</dbReference>
<evidence type="ECO:0000313" key="7">
    <source>
        <dbReference type="Proteomes" id="UP000064939"/>
    </source>
</evidence>
<dbReference type="PANTHER" id="PTHR43794">
    <property type="entry name" value="AMINOHYDROLASE SSNA-RELATED"/>
    <property type="match status" value="1"/>
</dbReference>
<dbReference type="InterPro" id="IPR006680">
    <property type="entry name" value="Amidohydro-rel"/>
</dbReference>
<dbReference type="OrthoDB" id="9807210at2"/>
<proteinExistence type="inferred from homology"/>
<dbReference type="GO" id="GO:0016814">
    <property type="term" value="F:hydrolase activity, acting on carbon-nitrogen (but not peptide) bonds, in cyclic amidines"/>
    <property type="evidence" value="ECO:0007669"/>
    <property type="project" value="UniProtKB-ARBA"/>
</dbReference>
<comment type="similarity">
    <text evidence="1">Belongs to the metallo-dependent hydrolases superfamily. ATZ/TRZ family.</text>
</comment>
<dbReference type="Proteomes" id="UP000064939">
    <property type="component" value="Chromosome"/>
</dbReference>